<feature type="chain" id="PRO_5043568094" evidence="10">
    <location>
        <begin position="31"/>
        <end position="723"/>
    </location>
</feature>
<dbReference type="Proteomes" id="UP000075840">
    <property type="component" value="Unassembled WGS sequence"/>
</dbReference>
<dbReference type="AlphaFoldDB" id="A0A182HKV8"/>
<dbReference type="FunFam" id="2.40.10.10:FF:000006">
    <property type="entry name" value="Serine proteinase stubble"/>
    <property type="match status" value="1"/>
</dbReference>
<dbReference type="PROSITE" id="PS50240">
    <property type="entry name" value="TRYPSIN_DOM"/>
    <property type="match status" value="1"/>
</dbReference>
<feature type="signal peptide" evidence="10">
    <location>
        <begin position="1"/>
        <end position="30"/>
    </location>
</feature>
<keyword evidence="7" id="KW-1015">Disulfide bond</keyword>
<keyword evidence="3 10" id="KW-0732">Signal</keyword>
<dbReference type="InterPro" id="IPR018114">
    <property type="entry name" value="TRYPSIN_HIS"/>
</dbReference>
<comment type="subcellular location">
    <subcellularLocation>
        <location evidence="1">Membrane</location>
        <topology evidence="1">Single-pass type II membrane protein</topology>
    </subcellularLocation>
</comment>
<evidence type="ECO:0000256" key="1">
    <source>
        <dbReference type="ARBA" id="ARBA00004606"/>
    </source>
</evidence>
<reference evidence="11" key="1">
    <citation type="submission" date="2022-08" db="UniProtKB">
        <authorList>
            <consortium name="EnsemblMetazoa"/>
        </authorList>
    </citation>
    <scope>IDENTIFICATION</scope>
    <source>
        <strain evidence="11">Dongola</strain>
    </source>
</reference>
<comment type="similarity">
    <text evidence="8">Belongs to the peptidase S1 family. CLIP subfamily.</text>
</comment>
<dbReference type="VEuPathDB" id="VectorBase:AARA001888"/>
<dbReference type="EMBL" id="APCN01000870">
    <property type="status" value="NOT_ANNOTATED_CDS"/>
    <property type="molecule type" value="Genomic_DNA"/>
</dbReference>
<dbReference type="InterPro" id="IPR001254">
    <property type="entry name" value="Trypsin_dom"/>
</dbReference>
<feature type="region of interest" description="Disordered" evidence="9">
    <location>
        <begin position="394"/>
        <end position="432"/>
    </location>
</feature>
<accession>A0A182HKV8</accession>
<dbReference type="EMBL" id="APCN01000871">
    <property type="status" value="NOT_ANNOTATED_CDS"/>
    <property type="molecule type" value="Genomic_DNA"/>
</dbReference>
<dbReference type="PRINTS" id="PR00722">
    <property type="entry name" value="CHYMOTRYPSIN"/>
</dbReference>
<dbReference type="GO" id="GO:0004252">
    <property type="term" value="F:serine-type endopeptidase activity"/>
    <property type="evidence" value="ECO:0007669"/>
    <property type="project" value="InterPro"/>
</dbReference>
<dbReference type="Gene3D" id="2.40.10.10">
    <property type="entry name" value="Trypsin-like serine proteases"/>
    <property type="match status" value="1"/>
</dbReference>
<keyword evidence="5" id="KW-0720">Serine protease</keyword>
<proteinExistence type="inferred from homology"/>
<keyword evidence="6" id="KW-0812">Transmembrane</keyword>
<dbReference type="VEuPathDB" id="VectorBase:AARA21_008891"/>
<evidence type="ECO:0000256" key="9">
    <source>
        <dbReference type="SAM" id="MobiDB-lite"/>
    </source>
</evidence>
<organism evidence="11 12">
    <name type="scientific">Anopheles arabiensis</name>
    <name type="common">Mosquito</name>
    <dbReference type="NCBI Taxonomy" id="7173"/>
    <lineage>
        <taxon>Eukaryota</taxon>
        <taxon>Metazoa</taxon>
        <taxon>Ecdysozoa</taxon>
        <taxon>Arthropoda</taxon>
        <taxon>Hexapoda</taxon>
        <taxon>Insecta</taxon>
        <taxon>Pterygota</taxon>
        <taxon>Neoptera</taxon>
        <taxon>Endopterygota</taxon>
        <taxon>Diptera</taxon>
        <taxon>Nematocera</taxon>
        <taxon>Culicoidea</taxon>
        <taxon>Culicidae</taxon>
        <taxon>Anophelinae</taxon>
        <taxon>Anopheles</taxon>
    </lineage>
</organism>
<dbReference type="SMART" id="SM00020">
    <property type="entry name" value="Tryp_SPc"/>
    <property type="match status" value="1"/>
</dbReference>
<evidence type="ECO:0000256" key="5">
    <source>
        <dbReference type="ARBA" id="ARBA00022825"/>
    </source>
</evidence>
<dbReference type="InterPro" id="IPR033116">
    <property type="entry name" value="TRYPSIN_SER"/>
</dbReference>
<dbReference type="GO" id="GO:0006508">
    <property type="term" value="P:proteolysis"/>
    <property type="evidence" value="ECO:0007669"/>
    <property type="project" value="UniProtKB-KW"/>
</dbReference>
<dbReference type="InterPro" id="IPR009003">
    <property type="entry name" value="Peptidase_S1_PA"/>
</dbReference>
<feature type="compositionally biased region" description="Basic residues" evidence="9">
    <location>
        <begin position="292"/>
        <end position="305"/>
    </location>
</feature>
<dbReference type="RefSeq" id="XP_040159831.1">
    <property type="nucleotide sequence ID" value="XM_040303897.1"/>
</dbReference>
<dbReference type="PROSITE" id="PS00135">
    <property type="entry name" value="TRYPSIN_SER"/>
    <property type="match status" value="1"/>
</dbReference>
<feature type="region of interest" description="Disordered" evidence="9">
    <location>
        <begin position="68"/>
        <end position="140"/>
    </location>
</feature>
<evidence type="ECO:0000256" key="2">
    <source>
        <dbReference type="ARBA" id="ARBA00022670"/>
    </source>
</evidence>
<dbReference type="CDD" id="cd00190">
    <property type="entry name" value="Tryp_SPc"/>
    <property type="match status" value="1"/>
</dbReference>
<feature type="compositionally biased region" description="Basic and acidic residues" evidence="9">
    <location>
        <begin position="335"/>
        <end position="356"/>
    </location>
</feature>
<dbReference type="Pfam" id="PF00089">
    <property type="entry name" value="Trypsin"/>
    <property type="match status" value="1"/>
</dbReference>
<evidence type="ECO:0000256" key="6">
    <source>
        <dbReference type="ARBA" id="ARBA00022968"/>
    </source>
</evidence>
<keyword evidence="2" id="KW-0645">Protease</keyword>
<dbReference type="InterPro" id="IPR022700">
    <property type="entry name" value="CLIP"/>
</dbReference>
<evidence type="ECO:0000256" key="8">
    <source>
        <dbReference type="ARBA" id="ARBA00024195"/>
    </source>
</evidence>
<evidence type="ECO:0000313" key="11">
    <source>
        <dbReference type="EnsemblMetazoa" id="AARA001888-PA"/>
    </source>
</evidence>
<dbReference type="GeneID" id="120898280"/>
<feature type="region of interest" description="Disordered" evidence="9">
    <location>
        <begin position="281"/>
        <end position="356"/>
    </location>
</feature>
<evidence type="ECO:0000313" key="12">
    <source>
        <dbReference type="Proteomes" id="UP000075840"/>
    </source>
</evidence>
<dbReference type="SMART" id="SM00680">
    <property type="entry name" value="CLIP"/>
    <property type="match status" value="1"/>
</dbReference>
<dbReference type="GO" id="GO:0016020">
    <property type="term" value="C:membrane"/>
    <property type="evidence" value="ECO:0007669"/>
    <property type="project" value="UniProtKB-SubCell"/>
</dbReference>
<evidence type="ECO:0000256" key="4">
    <source>
        <dbReference type="ARBA" id="ARBA00022801"/>
    </source>
</evidence>
<keyword evidence="4" id="KW-0378">Hydrolase</keyword>
<name>A0A182HKV8_ANOAR</name>
<dbReference type="PROSITE" id="PS51888">
    <property type="entry name" value="CLIP"/>
    <property type="match status" value="1"/>
</dbReference>
<dbReference type="PANTHER" id="PTHR24258">
    <property type="entry name" value="SERINE PROTEASE-RELATED"/>
    <property type="match status" value="1"/>
</dbReference>
<dbReference type="PROSITE" id="PS00134">
    <property type="entry name" value="TRYPSIN_HIS"/>
    <property type="match status" value="1"/>
</dbReference>
<protein>
    <submittedName>
        <fullName evidence="11">Peptidase S1 domain-containing protein</fullName>
    </submittedName>
</protein>
<dbReference type="KEGG" id="aara:120898280"/>
<feature type="compositionally biased region" description="Low complexity" evidence="9">
    <location>
        <begin position="422"/>
        <end position="432"/>
    </location>
</feature>
<evidence type="ECO:0000256" key="3">
    <source>
        <dbReference type="ARBA" id="ARBA00022729"/>
    </source>
</evidence>
<evidence type="ECO:0000256" key="7">
    <source>
        <dbReference type="ARBA" id="ARBA00023157"/>
    </source>
</evidence>
<feature type="compositionally biased region" description="Acidic residues" evidence="9">
    <location>
        <begin position="78"/>
        <end position="124"/>
    </location>
</feature>
<dbReference type="InterPro" id="IPR001314">
    <property type="entry name" value="Peptidase_S1A"/>
</dbReference>
<dbReference type="InterPro" id="IPR043504">
    <property type="entry name" value="Peptidase_S1_PA_chymotrypsin"/>
</dbReference>
<dbReference type="EnsemblMetazoa" id="AARA001888-RA">
    <property type="protein sequence ID" value="AARA001888-PA"/>
    <property type="gene ID" value="AARA001888"/>
</dbReference>
<dbReference type="SUPFAM" id="SSF50494">
    <property type="entry name" value="Trypsin-like serine proteases"/>
    <property type="match status" value="1"/>
</dbReference>
<dbReference type="PANTHER" id="PTHR24258:SF116">
    <property type="entry name" value="FI16631P1-RELATED"/>
    <property type="match status" value="1"/>
</dbReference>
<sequence length="723" mass="78149">MGSAVRQNVLPLAAVLLVTALLLSHALVRGDSSHGARGRGSPALIDSGIRAGSRLPVVPVAGAKVTKLRPVGKQRPAEEEDDDDDDDDDDDYFDFGLDDDDDDDDDDDEEEEEEEEEEDEEDEQLVPSAPVRPELPVETSTTRARLLSDAAFNKISETLGALNTVGRYIVNITKGQEASAITQVDPGTKETVPEALLTLTKTVLGQNITKSFEPLIKRVGTGGGEQETVSAVTSASLAIVSSSTPEPTLATSTVESLAVAQRKEDNEVTLGGGVTETKITKVPASGAVSEQKKKKKKKKKNKVKRKDPAHQEVRTTTTSTTTRRPDPAPSNKIVESTKDIENRCRTPDGRPGRCEDLSTCPGLLLDLSHLRESLCFKSLFVPGVCCPITTTSTVLTTPRPPSRPQQSGGSLVLSPVAKPPATTTTTTTTTTTKRPLVPVYTVSPGEEGSALLSATLKPIDNIVDPDDCGQQEYSSGRIVGGIEAPTGQWPWMAAIFLHGTKRTEFWCGGSLIGTKYILTAAHCTRDSRQRPFAARQFTVRLGDIDLSTDGEPSAPVTYKVTEVRAHPRFSRVGFYNDIALLVLDKPVRKSKYVIPVCLPGPNLPSKERLAGRRATVVGWGTTYYGGKESTKQQQATLPVWRNEDCNRAYFQPITDNFVCAGFSEGGVDACQGDSGGPLMMLVEARWTQVGVVSFGNKCGEPGYPGVYTRISEYMEWIRENTKK</sequence>
<keyword evidence="6" id="KW-0735">Signal-anchor</keyword>
<evidence type="ECO:0000256" key="10">
    <source>
        <dbReference type="SAM" id="SignalP"/>
    </source>
</evidence>
<keyword evidence="12" id="KW-1185">Reference proteome</keyword>